<reference evidence="3" key="1">
    <citation type="submission" date="2011-04" db="EMBL/GenBank/DDBJ databases">
        <title>Evolution of plant cell wall degrading machinery underlies the functional diversity of forest fungi.</title>
        <authorList>
            <consortium name="US DOE Joint Genome Institute (JGI-PGF)"/>
            <person name="Eastwood D.C."/>
            <person name="Floudas D."/>
            <person name="Binder M."/>
            <person name="Majcherczyk A."/>
            <person name="Schneider P."/>
            <person name="Aerts A."/>
            <person name="Asiegbu F.O."/>
            <person name="Baker S.E."/>
            <person name="Barry K."/>
            <person name="Bendiksby M."/>
            <person name="Blumentritt M."/>
            <person name="Coutinho P.M."/>
            <person name="Cullen D."/>
            <person name="Cullen D."/>
            <person name="Gathman A."/>
            <person name="Goodell B."/>
            <person name="Henrissat B."/>
            <person name="Ihrmark K."/>
            <person name="Kauserud H."/>
            <person name="Kohler A."/>
            <person name="LaButti K."/>
            <person name="Lapidus A."/>
            <person name="Lavin J.L."/>
            <person name="Lee Y.-H."/>
            <person name="Lindquist E."/>
            <person name="Lilly W."/>
            <person name="Lucas S."/>
            <person name="Morin E."/>
            <person name="Murat C."/>
            <person name="Oguiza J.A."/>
            <person name="Park J."/>
            <person name="Pisabarro A.G."/>
            <person name="Riley R."/>
            <person name="Rosling A."/>
            <person name="Salamov A."/>
            <person name="Schmidt O."/>
            <person name="Schmutz J."/>
            <person name="Skrede I."/>
            <person name="Stenlid J."/>
            <person name="Wiebenga A."/>
            <person name="Xie X."/>
            <person name="Kues U."/>
            <person name="Hibbett D.S."/>
            <person name="Hoffmeister D."/>
            <person name="Hogberg N."/>
            <person name="Martin F."/>
            <person name="Grigoriev I.V."/>
            <person name="Watkinson S.C."/>
        </authorList>
    </citation>
    <scope>NUCLEOTIDE SEQUENCE</scope>
    <source>
        <strain evidence="3">S7.9</strain>
    </source>
</reference>
<feature type="coiled-coil region" evidence="1">
    <location>
        <begin position="1"/>
        <end position="35"/>
    </location>
</feature>
<dbReference type="Proteomes" id="UP000008064">
    <property type="component" value="Unassembled WGS sequence"/>
</dbReference>
<dbReference type="KEGG" id="sla:SERLADRAFT_408535"/>
<evidence type="ECO:0000313" key="3">
    <source>
        <dbReference type="EMBL" id="EGO24635.1"/>
    </source>
</evidence>
<gene>
    <name evidence="3" type="ORF">SERLADRAFT_408535</name>
</gene>
<dbReference type="AlphaFoldDB" id="F8NXG3"/>
<name>F8NXG3_SERL9</name>
<feature type="region of interest" description="Disordered" evidence="2">
    <location>
        <begin position="81"/>
        <end position="176"/>
    </location>
</feature>
<sequence>MAMMLDDNDNTDSNLQHLEQELVKVVSDIKKKEAKLAEINLKAGLKKKGGGKQSQEMTEGQVKDLKRTMFMLKAKIEHIKEDEAMSVDDQESREGLASAGEGRDQEDSGIAKAIDNSAASKASTEQTKNANRSHMTGEAVSIDDQVDSNTLPADKLTEKTPQPEGATSHIQPQKVTKDISRCQGEIKAGECTILEDQLAKTMAEPAELKKKKWSGLRNDRYVMTTTTTMNLMEEIIRNQRQMWVVEVTEKIALYKLLMAS</sequence>
<organism>
    <name type="scientific">Serpula lacrymans var. lacrymans (strain S7.9)</name>
    <name type="common">Dry rot fungus</name>
    <dbReference type="NCBI Taxonomy" id="578457"/>
    <lineage>
        <taxon>Eukaryota</taxon>
        <taxon>Fungi</taxon>
        <taxon>Dikarya</taxon>
        <taxon>Basidiomycota</taxon>
        <taxon>Agaricomycotina</taxon>
        <taxon>Agaricomycetes</taxon>
        <taxon>Agaricomycetidae</taxon>
        <taxon>Boletales</taxon>
        <taxon>Coniophorineae</taxon>
        <taxon>Serpulaceae</taxon>
        <taxon>Serpula</taxon>
    </lineage>
</organism>
<dbReference type="HOGENOM" id="CLU_1070246_0_0_1"/>
<dbReference type="GeneID" id="18812763"/>
<evidence type="ECO:0000256" key="1">
    <source>
        <dbReference type="SAM" id="Coils"/>
    </source>
</evidence>
<proteinExistence type="predicted"/>
<accession>F8NXG3</accession>
<keyword evidence="1" id="KW-0175">Coiled coil</keyword>
<evidence type="ECO:0000256" key="2">
    <source>
        <dbReference type="SAM" id="MobiDB-lite"/>
    </source>
</evidence>
<dbReference type="EMBL" id="GL945434">
    <property type="protein sequence ID" value="EGO24635.1"/>
    <property type="molecule type" value="Genomic_DNA"/>
</dbReference>
<feature type="compositionally biased region" description="Polar residues" evidence="2">
    <location>
        <begin position="117"/>
        <end position="134"/>
    </location>
</feature>
<dbReference type="RefSeq" id="XP_007318654.1">
    <property type="nucleotide sequence ID" value="XM_007318592.1"/>
</dbReference>
<protein>
    <submittedName>
        <fullName evidence="3">Uncharacterized protein</fullName>
    </submittedName>
</protein>